<evidence type="ECO:0000313" key="2">
    <source>
        <dbReference type="EMBL" id="KAF0047542.1"/>
    </source>
</evidence>
<sequence>MSRRRPYENGFTAITLSSTYIPPPPGGWDTVQLNLRKIEETIVGQSATGSSSCHAVEFFPEAFSIIYWQFSSRSMEFSAPHDFLSSSKENSKHSSQTQIAKRSTKNGSDQRRHATDLIYLVICSGSFDVLMSFDACGNYHGYVNTLVRHCATLLDQWSTLQSRRWKSQAPINVPVFKRGAVSLLVHMKCVGTCDRPYETGSDEGKNATVTSPSSISGKKLINLKTRDSTGFSSFELLFDRKPCEVLGLVKESCGFLECCRHEKH</sequence>
<reference evidence="2 3" key="1">
    <citation type="submission" date="2019-06" db="EMBL/GenBank/DDBJ databases">
        <title>Draft genomes of female and male turbot (Scophthalmus maximus).</title>
        <authorList>
            <person name="Xu H."/>
            <person name="Xu X.-W."/>
            <person name="Shao C."/>
            <person name="Chen S."/>
        </authorList>
    </citation>
    <scope>NUCLEOTIDE SEQUENCE [LARGE SCALE GENOMIC DNA]</scope>
    <source>
        <strain evidence="2">Ysfricsl-2016a</strain>
        <tissue evidence="2">Blood</tissue>
    </source>
</reference>
<organism evidence="2 3">
    <name type="scientific">Scophthalmus maximus</name>
    <name type="common">Turbot</name>
    <name type="synonym">Psetta maxima</name>
    <dbReference type="NCBI Taxonomy" id="52904"/>
    <lineage>
        <taxon>Eukaryota</taxon>
        <taxon>Metazoa</taxon>
        <taxon>Chordata</taxon>
        <taxon>Craniata</taxon>
        <taxon>Vertebrata</taxon>
        <taxon>Euteleostomi</taxon>
        <taxon>Actinopterygii</taxon>
        <taxon>Neopterygii</taxon>
        <taxon>Teleostei</taxon>
        <taxon>Neoteleostei</taxon>
        <taxon>Acanthomorphata</taxon>
        <taxon>Carangaria</taxon>
        <taxon>Pleuronectiformes</taxon>
        <taxon>Pleuronectoidei</taxon>
        <taxon>Scophthalmidae</taxon>
        <taxon>Scophthalmus</taxon>
    </lineage>
</organism>
<proteinExistence type="predicted"/>
<name>A0A6A4TZS2_SCOMX</name>
<dbReference type="EMBL" id="VEVO01000001">
    <property type="protein sequence ID" value="KAF0047542.1"/>
    <property type="molecule type" value="Genomic_DNA"/>
</dbReference>
<evidence type="ECO:0000313" key="3">
    <source>
        <dbReference type="Proteomes" id="UP000438429"/>
    </source>
</evidence>
<feature type="compositionally biased region" description="Polar residues" evidence="1">
    <location>
        <begin position="96"/>
        <end position="107"/>
    </location>
</feature>
<accession>A0A6A4TZS2</accession>
<protein>
    <submittedName>
        <fullName evidence="2">Uncharacterized protein</fullName>
    </submittedName>
</protein>
<dbReference type="Proteomes" id="UP000438429">
    <property type="component" value="Unassembled WGS sequence"/>
</dbReference>
<comment type="caution">
    <text evidence="2">The sequence shown here is derived from an EMBL/GenBank/DDBJ whole genome shotgun (WGS) entry which is preliminary data.</text>
</comment>
<gene>
    <name evidence="2" type="ORF">F2P81_001175</name>
</gene>
<dbReference type="AlphaFoldDB" id="A0A6A4TZS2"/>
<feature type="region of interest" description="Disordered" evidence="1">
    <location>
        <begin position="86"/>
        <end position="108"/>
    </location>
</feature>
<evidence type="ECO:0000256" key="1">
    <source>
        <dbReference type="SAM" id="MobiDB-lite"/>
    </source>
</evidence>